<accession>J9DFX7</accession>
<evidence type="ECO:0000313" key="1">
    <source>
        <dbReference type="EMBL" id="EJW01510.1"/>
    </source>
</evidence>
<dbReference type="InParanoid" id="J9DFX7"/>
<comment type="caution">
    <text evidence="1">The sequence shown here is derived from an EMBL/GenBank/DDBJ whole genome shotgun (WGS) entry which is preliminary data.</text>
</comment>
<evidence type="ECO:0000313" key="2">
    <source>
        <dbReference type="Proteomes" id="UP000003163"/>
    </source>
</evidence>
<sequence>MFQLALNFLLISTAVFKDHKLRLEKITLSIIQFEDSIRTNSRIIQGLNNRDCNPFLLESKKTEISRDIHKLFDEKNYIDCLNADDCLLIYRKDKNVLKTEIDRKINHKTAIMQSEIKKFNDSIENRTAYERINASMRNKISSLETEKRTIQNFLEQNKFKN</sequence>
<reference evidence="2" key="2">
    <citation type="submission" date="2015-07" db="EMBL/GenBank/DDBJ databases">
        <title>Contrasting host-pathogen interactions and genome evolution in two generalist and specialist microsporidian pathogens of mosquitoes.</title>
        <authorList>
            <consortium name="The Broad Institute Genomics Platform"/>
            <consortium name="The Broad Institute Genome Sequencing Center for Infectious Disease"/>
            <person name="Cuomo C.A."/>
            <person name="Sanscrainte N.D."/>
            <person name="Goldberg J.M."/>
            <person name="Heiman D."/>
            <person name="Young S."/>
            <person name="Zeng Q."/>
            <person name="Becnel J.J."/>
            <person name="Birren B.W."/>
        </authorList>
    </citation>
    <scope>NUCLEOTIDE SEQUENCE [LARGE SCALE GENOMIC DNA]</scope>
    <source>
        <strain evidence="2">USNM 41457</strain>
    </source>
</reference>
<dbReference type="EMBL" id="AFBI03000145">
    <property type="protein sequence ID" value="EJW01510.1"/>
    <property type="molecule type" value="Genomic_DNA"/>
</dbReference>
<name>J9DFX7_EDHAE</name>
<reference evidence="1 2" key="1">
    <citation type="submission" date="2011-08" db="EMBL/GenBank/DDBJ databases">
        <authorList>
            <person name="Liu Z.J."/>
            <person name="Shi F.L."/>
            <person name="Lu J.Q."/>
            <person name="Li M."/>
            <person name="Wang Z.L."/>
        </authorList>
    </citation>
    <scope>NUCLEOTIDE SEQUENCE [LARGE SCALE GENOMIC DNA]</scope>
    <source>
        <strain evidence="1 2">USNM 41457</strain>
    </source>
</reference>
<dbReference type="Proteomes" id="UP000003163">
    <property type="component" value="Unassembled WGS sequence"/>
</dbReference>
<gene>
    <name evidence="1" type="ORF">EDEG_03915</name>
</gene>
<proteinExistence type="predicted"/>
<organism evidence="1 2">
    <name type="scientific">Edhazardia aedis (strain USNM 41457)</name>
    <name type="common">Microsporidian parasite</name>
    <dbReference type="NCBI Taxonomy" id="1003232"/>
    <lineage>
        <taxon>Eukaryota</taxon>
        <taxon>Fungi</taxon>
        <taxon>Fungi incertae sedis</taxon>
        <taxon>Microsporidia</taxon>
        <taxon>Edhazardia</taxon>
    </lineage>
</organism>
<keyword evidence="2" id="KW-1185">Reference proteome</keyword>
<dbReference type="HOGENOM" id="CLU_139272_0_0_1"/>
<dbReference type="AlphaFoldDB" id="J9DFX7"/>
<protein>
    <submittedName>
        <fullName evidence="1">Uncharacterized protein</fullName>
    </submittedName>
</protein>
<dbReference type="VEuPathDB" id="MicrosporidiaDB:EDEG_03915"/>